<dbReference type="InterPro" id="IPR003615">
    <property type="entry name" value="HNH_nuc"/>
</dbReference>
<dbReference type="Proteomes" id="UP000192441">
    <property type="component" value="Unassembled WGS sequence"/>
</dbReference>
<evidence type="ECO:0000313" key="7">
    <source>
        <dbReference type="Proteomes" id="UP000467379"/>
    </source>
</evidence>
<feature type="domain" description="NUMOD4" evidence="1">
    <location>
        <begin position="4"/>
        <end position="48"/>
    </location>
</feature>
<proteinExistence type="predicted"/>
<evidence type="ECO:0000313" key="3">
    <source>
        <dbReference type="EMBL" id="BBZ09826.1"/>
    </source>
</evidence>
<dbReference type="Pfam" id="PF07463">
    <property type="entry name" value="NUMOD4"/>
    <property type="match status" value="1"/>
</dbReference>
<sequence length="167" mass="19207">MTDRWLPVVGYEGFYEVSSDGRVRSLKRRFRILKQAVHPRGGYRQVTLAKNGHHRTHKVHRLVLEAFVGPCPPGFVGCHNDGDTSNNRADNLRWDSPSTNNFDLVRHGTHANANKTHCPAGHPYDDENTLRLRHAPKARRCRICYERQQAEHAERKRIGRRKLKAAS</sequence>
<feature type="domain" description="HNH nuclease" evidence="2">
    <location>
        <begin position="58"/>
        <end position="100"/>
    </location>
</feature>
<evidence type="ECO:0000259" key="2">
    <source>
        <dbReference type="Pfam" id="PF13392"/>
    </source>
</evidence>
<gene>
    <name evidence="5" type="ORF">BST20_01925</name>
    <name evidence="3" type="ORF">MBRA_00210</name>
    <name evidence="4" type="ORF">MBRA_00930</name>
</gene>
<reference evidence="3 7" key="2">
    <citation type="journal article" date="2019" name="Emerg. Microbes Infect.">
        <title>Comprehensive subspecies identification of 175 nontuberculous mycobacteria species based on 7547 genomic profiles.</title>
        <authorList>
            <person name="Matsumoto Y."/>
            <person name="Kinjo T."/>
            <person name="Motooka D."/>
            <person name="Nabeya D."/>
            <person name="Jung N."/>
            <person name="Uechi K."/>
            <person name="Horii T."/>
            <person name="Iida T."/>
            <person name="Fujita J."/>
            <person name="Nakamura S."/>
        </authorList>
    </citation>
    <scope>NUCLEOTIDE SEQUENCE [LARGE SCALE GENOMIC DNA]</scope>
    <source>
        <strain evidence="3 7">JCM 12687</strain>
    </source>
</reference>
<dbReference type="SUPFAM" id="SSF54060">
    <property type="entry name" value="His-Me finger endonucleases"/>
    <property type="match status" value="1"/>
</dbReference>
<accession>A0A7I7W2I0</accession>
<dbReference type="EMBL" id="AP022606">
    <property type="protein sequence ID" value="BBZ09826.1"/>
    <property type="molecule type" value="Genomic_DNA"/>
</dbReference>
<evidence type="ECO:0000313" key="4">
    <source>
        <dbReference type="EMBL" id="BBZ09898.1"/>
    </source>
</evidence>
<evidence type="ECO:0008006" key="8">
    <source>
        <dbReference type="Google" id="ProtNLM"/>
    </source>
</evidence>
<name>A0A7I7W2I0_9MYCO</name>
<dbReference type="InterPro" id="IPR044925">
    <property type="entry name" value="His-Me_finger_sf"/>
</dbReference>
<dbReference type="EMBL" id="AP022606">
    <property type="protein sequence ID" value="BBZ09898.1"/>
    <property type="molecule type" value="Genomic_DNA"/>
</dbReference>
<evidence type="ECO:0000313" key="5">
    <source>
        <dbReference type="EMBL" id="ORA40930.1"/>
    </source>
</evidence>
<dbReference type="Gene3D" id="3.90.75.20">
    <property type="match status" value="1"/>
</dbReference>
<dbReference type="InterPro" id="IPR010902">
    <property type="entry name" value="NUMOD4"/>
</dbReference>
<dbReference type="AlphaFoldDB" id="A0A7I7W2I0"/>
<reference evidence="3" key="3">
    <citation type="submission" date="2020-02" db="EMBL/GenBank/DDBJ databases">
        <authorList>
            <person name="Matsumoto Y."/>
            <person name="Motooka D."/>
            <person name="Nakamura S."/>
        </authorList>
    </citation>
    <scope>NUCLEOTIDE SEQUENCE</scope>
    <source>
        <strain evidence="3">JCM 12687</strain>
    </source>
</reference>
<reference evidence="5 6" key="1">
    <citation type="submission" date="2016-12" db="EMBL/GenBank/DDBJ databases">
        <title>The new phylogeny of genus Mycobacterium.</title>
        <authorList>
            <person name="Tortoli E."/>
            <person name="Trovato A."/>
            <person name="Cirillo D.M."/>
        </authorList>
    </citation>
    <scope>NUCLEOTIDE SEQUENCE [LARGE SCALE GENOMIC DNA]</scope>
    <source>
        <strain evidence="5 6">DSM 44624</strain>
    </source>
</reference>
<evidence type="ECO:0000313" key="6">
    <source>
        <dbReference type="Proteomes" id="UP000192441"/>
    </source>
</evidence>
<dbReference type="EMBL" id="MVHM01000001">
    <property type="protein sequence ID" value="ORA40930.1"/>
    <property type="molecule type" value="Genomic_DNA"/>
</dbReference>
<organism evidence="5 6">
    <name type="scientific">Mycobacterium branderi</name>
    <dbReference type="NCBI Taxonomy" id="43348"/>
    <lineage>
        <taxon>Bacteria</taxon>
        <taxon>Bacillati</taxon>
        <taxon>Actinomycetota</taxon>
        <taxon>Actinomycetes</taxon>
        <taxon>Mycobacteriales</taxon>
        <taxon>Mycobacteriaceae</taxon>
        <taxon>Mycobacterium</taxon>
    </lineage>
</organism>
<dbReference type="GO" id="GO:0016788">
    <property type="term" value="F:hydrolase activity, acting on ester bonds"/>
    <property type="evidence" value="ECO:0007669"/>
    <property type="project" value="InterPro"/>
</dbReference>
<evidence type="ECO:0000259" key="1">
    <source>
        <dbReference type="Pfam" id="PF07463"/>
    </source>
</evidence>
<dbReference type="Proteomes" id="UP000467379">
    <property type="component" value="Chromosome"/>
</dbReference>
<keyword evidence="7" id="KW-1185">Reference proteome</keyword>
<protein>
    <recommendedName>
        <fullName evidence="8">HNH endonuclease</fullName>
    </recommendedName>
</protein>
<dbReference type="Pfam" id="PF13392">
    <property type="entry name" value="HNH_3"/>
    <property type="match status" value="1"/>
</dbReference>